<dbReference type="RefSeq" id="WP_133589666.1">
    <property type="nucleotide sequence ID" value="NZ_SNVV01000004.1"/>
</dbReference>
<reference evidence="9 10" key="1">
    <citation type="submission" date="2019-03" db="EMBL/GenBank/DDBJ databases">
        <title>Genomic Encyclopedia of Type Strains, Phase IV (KMG-IV): sequencing the most valuable type-strain genomes for metagenomic binning, comparative biology and taxonomic classification.</title>
        <authorList>
            <person name="Goeker M."/>
        </authorList>
    </citation>
    <scope>NUCLEOTIDE SEQUENCE [LARGE SCALE GENOMIC DNA]</scope>
    <source>
        <strain evidence="9 10">DSM 12121</strain>
    </source>
</reference>
<dbReference type="PANTHER" id="PTHR48090:SF1">
    <property type="entry name" value="PROPHAGE BACTOPRENOL GLUCOSYL TRANSFERASE HOMOLOG"/>
    <property type="match status" value="1"/>
</dbReference>
<accession>A0A4R6E7B8</accession>
<dbReference type="InterPro" id="IPR001173">
    <property type="entry name" value="Glyco_trans_2-like"/>
</dbReference>
<organism evidence="9 10">
    <name type="scientific">Azoarcus indigens</name>
    <dbReference type="NCBI Taxonomy" id="29545"/>
    <lineage>
        <taxon>Bacteria</taxon>
        <taxon>Pseudomonadati</taxon>
        <taxon>Pseudomonadota</taxon>
        <taxon>Betaproteobacteria</taxon>
        <taxon>Rhodocyclales</taxon>
        <taxon>Zoogloeaceae</taxon>
        <taxon>Azoarcus</taxon>
    </lineage>
</organism>
<evidence type="ECO:0000256" key="3">
    <source>
        <dbReference type="ARBA" id="ARBA00022679"/>
    </source>
</evidence>
<dbReference type="Pfam" id="PF00535">
    <property type="entry name" value="Glycos_transf_2"/>
    <property type="match status" value="1"/>
</dbReference>
<keyword evidence="3 9" id="KW-0808">Transferase</keyword>
<dbReference type="EMBL" id="SNVV01000004">
    <property type="protein sequence ID" value="TDN53830.1"/>
    <property type="molecule type" value="Genomic_DNA"/>
</dbReference>
<dbReference type="Gene3D" id="3.90.550.10">
    <property type="entry name" value="Spore Coat Polysaccharide Biosynthesis Protein SpsA, Chain A"/>
    <property type="match status" value="1"/>
</dbReference>
<dbReference type="InterPro" id="IPR050256">
    <property type="entry name" value="Glycosyltransferase_2"/>
</dbReference>
<protein>
    <submittedName>
        <fullName evidence="9">Glycosyltransferase involved in cell wall biosynthesis</fullName>
    </submittedName>
</protein>
<feature type="transmembrane region" description="Helical" evidence="7">
    <location>
        <begin position="234"/>
        <end position="254"/>
    </location>
</feature>
<keyword evidence="2" id="KW-0328">Glycosyltransferase</keyword>
<evidence type="ECO:0000256" key="2">
    <source>
        <dbReference type="ARBA" id="ARBA00022676"/>
    </source>
</evidence>
<comment type="subcellular location">
    <subcellularLocation>
        <location evidence="1">Membrane</location>
        <topology evidence="1">Multi-pass membrane protein</topology>
    </subcellularLocation>
</comment>
<evidence type="ECO:0000256" key="1">
    <source>
        <dbReference type="ARBA" id="ARBA00004141"/>
    </source>
</evidence>
<dbReference type="OrthoDB" id="9811884at2"/>
<name>A0A4R6E7B8_9RHOO</name>
<proteinExistence type="predicted"/>
<sequence>MRLSIVVPCYNEEAVLPETVKRLAELLERLSSQGRIDADSHALLVDDGSKDRTWTLIEECSAQSKWIRGIKLSRNRGHQNALLAGLFHADGDAMVSVDADLQDDLEAIAQMVDAHLAGMDVVYGVRRRRETDTFFKRASAEGYYKLLARMGVEIVFNHADYRLLSRRAVSALREYGESNFFLRGIIPQLGFPSATVYYDRAERFAGESKYPLSKMLAFAWQGITSFSAAPLRMITGLGLLISLGSFAISAWALWVKLFSDHAVPGWASTVVPIYLLGGVQLLCVGIIGEYLAKIYLETKQRPRYFIEKTAGEPQRPQ</sequence>
<evidence type="ECO:0000256" key="7">
    <source>
        <dbReference type="SAM" id="Phobius"/>
    </source>
</evidence>
<gene>
    <name evidence="9" type="ORF">C7389_104184</name>
</gene>
<feature type="domain" description="Glycosyltransferase 2-like" evidence="8">
    <location>
        <begin position="4"/>
        <end position="170"/>
    </location>
</feature>
<dbReference type="GO" id="GO:0016757">
    <property type="term" value="F:glycosyltransferase activity"/>
    <property type="evidence" value="ECO:0007669"/>
    <property type="project" value="UniProtKB-KW"/>
</dbReference>
<keyword evidence="10" id="KW-1185">Reference proteome</keyword>
<evidence type="ECO:0000256" key="6">
    <source>
        <dbReference type="ARBA" id="ARBA00023136"/>
    </source>
</evidence>
<dbReference type="InterPro" id="IPR029044">
    <property type="entry name" value="Nucleotide-diphossugar_trans"/>
</dbReference>
<dbReference type="PANTHER" id="PTHR48090">
    <property type="entry name" value="UNDECAPRENYL-PHOSPHATE 4-DEOXY-4-FORMAMIDO-L-ARABINOSE TRANSFERASE-RELATED"/>
    <property type="match status" value="1"/>
</dbReference>
<evidence type="ECO:0000313" key="10">
    <source>
        <dbReference type="Proteomes" id="UP000295129"/>
    </source>
</evidence>
<evidence type="ECO:0000256" key="4">
    <source>
        <dbReference type="ARBA" id="ARBA00022692"/>
    </source>
</evidence>
<dbReference type="GO" id="GO:0005886">
    <property type="term" value="C:plasma membrane"/>
    <property type="evidence" value="ECO:0007669"/>
    <property type="project" value="TreeGrafter"/>
</dbReference>
<dbReference type="AlphaFoldDB" id="A0A4R6E7B8"/>
<evidence type="ECO:0000259" key="8">
    <source>
        <dbReference type="Pfam" id="PF00535"/>
    </source>
</evidence>
<keyword evidence="5 7" id="KW-1133">Transmembrane helix</keyword>
<keyword evidence="6 7" id="KW-0472">Membrane</keyword>
<evidence type="ECO:0000256" key="5">
    <source>
        <dbReference type="ARBA" id="ARBA00022989"/>
    </source>
</evidence>
<comment type="caution">
    <text evidence="9">The sequence shown here is derived from an EMBL/GenBank/DDBJ whole genome shotgun (WGS) entry which is preliminary data.</text>
</comment>
<dbReference type="SUPFAM" id="SSF53448">
    <property type="entry name" value="Nucleotide-diphospho-sugar transferases"/>
    <property type="match status" value="1"/>
</dbReference>
<dbReference type="Proteomes" id="UP000295129">
    <property type="component" value="Unassembled WGS sequence"/>
</dbReference>
<evidence type="ECO:0000313" key="9">
    <source>
        <dbReference type="EMBL" id="TDN53830.1"/>
    </source>
</evidence>
<feature type="transmembrane region" description="Helical" evidence="7">
    <location>
        <begin position="274"/>
        <end position="296"/>
    </location>
</feature>
<keyword evidence="4 7" id="KW-0812">Transmembrane</keyword>
<dbReference type="CDD" id="cd04187">
    <property type="entry name" value="DPM1_like_bac"/>
    <property type="match status" value="1"/>
</dbReference>